<keyword evidence="2" id="KW-0677">Repeat</keyword>
<feature type="repeat" description="PPR" evidence="3">
    <location>
        <begin position="164"/>
        <end position="198"/>
    </location>
</feature>
<dbReference type="Proteomes" id="UP000288805">
    <property type="component" value="Unassembled WGS sequence"/>
</dbReference>
<feature type="repeat" description="PPR" evidence="3">
    <location>
        <begin position="270"/>
        <end position="304"/>
    </location>
</feature>
<comment type="caution">
    <text evidence="4">The sequence shown here is derived from an EMBL/GenBank/DDBJ whole genome shotgun (WGS) entry which is preliminary data.</text>
</comment>
<reference evidence="4 5" key="1">
    <citation type="journal article" date="2018" name="PLoS Genet.">
        <title>Population sequencing reveals clonal diversity and ancestral inbreeding in the grapevine cultivar Chardonnay.</title>
        <authorList>
            <person name="Roach M.J."/>
            <person name="Johnson D.L."/>
            <person name="Bohlmann J."/>
            <person name="van Vuuren H.J."/>
            <person name="Jones S.J."/>
            <person name="Pretorius I.S."/>
            <person name="Schmidt S.A."/>
            <person name="Borneman A.R."/>
        </authorList>
    </citation>
    <scope>NUCLEOTIDE SEQUENCE [LARGE SCALE GENOMIC DNA]</scope>
    <source>
        <strain evidence="5">cv. Chardonnay</strain>
        <tissue evidence="4">Leaf</tissue>
    </source>
</reference>
<feature type="repeat" description="PPR" evidence="3">
    <location>
        <begin position="342"/>
        <end position="376"/>
    </location>
</feature>
<evidence type="ECO:0000256" key="2">
    <source>
        <dbReference type="ARBA" id="ARBA00022737"/>
    </source>
</evidence>
<name>A0A438BTC2_VITVI</name>
<dbReference type="PANTHER" id="PTHR47933">
    <property type="entry name" value="PENTATRICOPEPTIDE REPEAT-CONTAINING PROTEIN 1, MITOCHONDRIAL"/>
    <property type="match status" value="1"/>
</dbReference>
<evidence type="ECO:0000256" key="3">
    <source>
        <dbReference type="PROSITE-ProRule" id="PRU00708"/>
    </source>
</evidence>
<accession>A0A438BTC2</accession>
<feature type="repeat" description="PPR" evidence="3">
    <location>
        <begin position="235"/>
        <end position="269"/>
    </location>
</feature>
<feature type="repeat" description="PPR" evidence="3">
    <location>
        <begin position="307"/>
        <end position="341"/>
    </location>
</feature>
<dbReference type="Pfam" id="PF13041">
    <property type="entry name" value="PPR_2"/>
    <property type="match status" value="4"/>
</dbReference>
<evidence type="ECO:0000313" key="5">
    <source>
        <dbReference type="Proteomes" id="UP000288805"/>
    </source>
</evidence>
<dbReference type="FunFam" id="1.25.40.10:FF:000558">
    <property type="entry name" value="Pentatricopeptide repeat-containing protein At5g39710"/>
    <property type="match status" value="1"/>
</dbReference>
<dbReference type="NCBIfam" id="TIGR00756">
    <property type="entry name" value="PPR"/>
    <property type="match status" value="7"/>
</dbReference>
<gene>
    <name evidence="4" type="primary">VvCHDh001182_1</name>
    <name evidence="4" type="ORF">CK203_102225</name>
</gene>
<protein>
    <submittedName>
        <fullName evidence="4">Pentatricopeptide repeat-containing protein, chloroplastic</fullName>
    </submittedName>
</protein>
<dbReference type="EMBL" id="QGNW01002626">
    <property type="protein sequence ID" value="RVW14207.1"/>
    <property type="molecule type" value="Genomic_DNA"/>
</dbReference>
<feature type="repeat" description="PPR" evidence="3">
    <location>
        <begin position="378"/>
        <end position="412"/>
    </location>
</feature>
<dbReference type="InterPro" id="IPR051240">
    <property type="entry name" value="Mito_RNA-Proc/Resp"/>
</dbReference>
<evidence type="ECO:0000313" key="4">
    <source>
        <dbReference type="EMBL" id="RVW14207.1"/>
    </source>
</evidence>
<sequence>MASVGHSPLASSLKRCSSNLSSNLSSTPPLNSLLIHTQFISSISSQQPIKITPNEGLKAATKTKRSQAMARLINTEPWSQRTPVVSGRTRPLPLQDHCPPNPPTHQNPAKALHFFRWVEAKGFTHNEQSYFLMIEILGRSRNLNAARNFVFSIEKKSGGAVKLGDRFFNSLIRSYGWAGLFQESIKVFKTMKEIGVSPSVVTFNSLLLIVLKRGRTSMAKQLFDEMLDTYGVTPDTYTFNILIRGFCMNSMVDEGFWFFKEMSRFKCDPDVVTYNTLVDGLCRAGKVKIAHNVVKGMVKKSPNLSPNVVTYTTLIRGYCMKQDMAEALSLLAEMVSRGLKPNKITYNTLIQGLCEAQKLDKIKEILEGMVGDGGFIPDTCTLNTLIKAHCTMGKLEEAFSVFEKMSELRVQPDSATYSVLVRSLCPERGFQESRGVL</sequence>
<dbReference type="PROSITE" id="PS51375">
    <property type="entry name" value="PPR"/>
    <property type="match status" value="7"/>
</dbReference>
<comment type="similarity">
    <text evidence="1">Belongs to the PPR family. P subfamily.</text>
</comment>
<organism evidence="4 5">
    <name type="scientific">Vitis vinifera</name>
    <name type="common">Grape</name>
    <dbReference type="NCBI Taxonomy" id="29760"/>
    <lineage>
        <taxon>Eukaryota</taxon>
        <taxon>Viridiplantae</taxon>
        <taxon>Streptophyta</taxon>
        <taxon>Embryophyta</taxon>
        <taxon>Tracheophyta</taxon>
        <taxon>Spermatophyta</taxon>
        <taxon>Magnoliopsida</taxon>
        <taxon>eudicotyledons</taxon>
        <taxon>Gunneridae</taxon>
        <taxon>Pentapetalae</taxon>
        <taxon>rosids</taxon>
        <taxon>Vitales</taxon>
        <taxon>Vitaceae</taxon>
        <taxon>Viteae</taxon>
        <taxon>Vitis</taxon>
    </lineage>
</organism>
<dbReference type="InterPro" id="IPR011990">
    <property type="entry name" value="TPR-like_helical_dom_sf"/>
</dbReference>
<evidence type="ECO:0000256" key="1">
    <source>
        <dbReference type="ARBA" id="ARBA00007626"/>
    </source>
</evidence>
<dbReference type="Gene3D" id="1.25.40.10">
    <property type="entry name" value="Tetratricopeptide repeat domain"/>
    <property type="match status" value="4"/>
</dbReference>
<dbReference type="AlphaFoldDB" id="A0A438BTC2"/>
<dbReference type="PANTHER" id="PTHR47933:SF11">
    <property type="entry name" value="PENTATRICOPEPTIDE REPEAT-CONTAINING PROTEIN 2"/>
    <property type="match status" value="1"/>
</dbReference>
<proteinExistence type="inferred from homology"/>
<dbReference type="InterPro" id="IPR002885">
    <property type="entry name" value="PPR_rpt"/>
</dbReference>
<feature type="repeat" description="PPR" evidence="3">
    <location>
        <begin position="199"/>
        <end position="234"/>
    </location>
</feature>